<dbReference type="AlphaFoldDB" id="A0A1B4VAS9"/>
<dbReference type="InterPro" id="IPR001497">
    <property type="entry name" value="MethylDNA_cys_MeTrfase_AS"/>
</dbReference>
<evidence type="ECO:0000256" key="2">
    <source>
        <dbReference type="ARBA" id="ARBA00022603"/>
    </source>
</evidence>
<keyword evidence="5" id="KW-0234">DNA repair</keyword>
<dbReference type="Proteomes" id="UP000218899">
    <property type="component" value="Chromosome"/>
</dbReference>
<evidence type="ECO:0000313" key="9">
    <source>
        <dbReference type="Proteomes" id="UP000218899"/>
    </source>
</evidence>
<keyword evidence="2 8" id="KW-0489">Methyltransferase</keyword>
<dbReference type="InterPro" id="IPR036631">
    <property type="entry name" value="MGMT_N_sf"/>
</dbReference>
<keyword evidence="4" id="KW-0227">DNA damage</keyword>
<dbReference type="OrthoDB" id="9802228at2"/>
<keyword evidence="9" id="KW-1185">Reference proteome</keyword>
<dbReference type="Gene3D" id="1.10.10.10">
    <property type="entry name" value="Winged helix-like DNA-binding domain superfamily/Winged helix DNA-binding domain"/>
    <property type="match status" value="1"/>
</dbReference>
<evidence type="ECO:0000259" key="7">
    <source>
        <dbReference type="Pfam" id="PF01035"/>
    </source>
</evidence>
<dbReference type="InterPro" id="IPR014048">
    <property type="entry name" value="MethylDNA_cys_MeTrfase_DNA-bd"/>
</dbReference>
<proteinExistence type="predicted"/>
<dbReference type="GO" id="GO:0006281">
    <property type="term" value="P:DNA repair"/>
    <property type="evidence" value="ECO:0007669"/>
    <property type="project" value="UniProtKB-KW"/>
</dbReference>
<organism evidence="8 9">
    <name type="scientific">Sulfurifustis variabilis</name>
    <dbReference type="NCBI Taxonomy" id="1675686"/>
    <lineage>
        <taxon>Bacteria</taxon>
        <taxon>Pseudomonadati</taxon>
        <taxon>Pseudomonadota</taxon>
        <taxon>Gammaproteobacteria</taxon>
        <taxon>Acidiferrobacterales</taxon>
        <taxon>Acidiferrobacteraceae</taxon>
        <taxon>Sulfurifustis</taxon>
    </lineage>
</organism>
<evidence type="ECO:0000256" key="6">
    <source>
        <dbReference type="ARBA" id="ARBA00049348"/>
    </source>
</evidence>
<dbReference type="PANTHER" id="PTHR10815">
    <property type="entry name" value="METHYLATED-DNA--PROTEIN-CYSTEINE METHYLTRANSFERASE"/>
    <property type="match status" value="1"/>
</dbReference>
<dbReference type="RefSeq" id="WP_096461387.1">
    <property type="nucleotide sequence ID" value="NZ_AP014936.1"/>
</dbReference>
<sequence>MAHREGYDAVVPAPFGRVGVRLREGRVVDIGFLPARARLRRSRDPVVRAVCAELGRYFADPTHTPKVPLALDGTPFQRRVWGLLRRIPSGRTASYGELARRLRSSPRAVGGACRANPVPIVVPCHRVVSEAGLGGFMGRRSGPAMRIKECLLAHERRR</sequence>
<gene>
    <name evidence="8" type="ORF">SVA_2374</name>
</gene>
<dbReference type="PANTHER" id="PTHR10815:SF13">
    <property type="entry name" value="METHYLATED-DNA--PROTEIN-CYSTEINE METHYLTRANSFERASE"/>
    <property type="match status" value="1"/>
</dbReference>
<comment type="catalytic activity">
    <reaction evidence="1">
        <text>a 4-O-methyl-thymidine in DNA + L-cysteinyl-[protein] = a thymidine in DNA + S-methyl-L-cysteinyl-[protein]</text>
        <dbReference type="Rhea" id="RHEA:53428"/>
        <dbReference type="Rhea" id="RHEA-COMP:10131"/>
        <dbReference type="Rhea" id="RHEA-COMP:10132"/>
        <dbReference type="Rhea" id="RHEA-COMP:13555"/>
        <dbReference type="Rhea" id="RHEA-COMP:13556"/>
        <dbReference type="ChEBI" id="CHEBI:29950"/>
        <dbReference type="ChEBI" id="CHEBI:82612"/>
        <dbReference type="ChEBI" id="CHEBI:137386"/>
        <dbReference type="ChEBI" id="CHEBI:137387"/>
        <dbReference type="EC" id="2.1.1.63"/>
    </reaction>
</comment>
<name>A0A1B4VAS9_9GAMM</name>
<dbReference type="Pfam" id="PF01035">
    <property type="entry name" value="DNA_binding_1"/>
    <property type="match status" value="1"/>
</dbReference>
<dbReference type="GO" id="GO:0003908">
    <property type="term" value="F:methylated-DNA-[protein]-cysteine S-methyltransferase activity"/>
    <property type="evidence" value="ECO:0007669"/>
    <property type="project" value="UniProtKB-EC"/>
</dbReference>
<dbReference type="SUPFAM" id="SSF53155">
    <property type="entry name" value="Methylated DNA-protein cysteine methyltransferase domain"/>
    <property type="match status" value="1"/>
</dbReference>
<dbReference type="InterPro" id="IPR036388">
    <property type="entry name" value="WH-like_DNA-bd_sf"/>
</dbReference>
<evidence type="ECO:0000256" key="4">
    <source>
        <dbReference type="ARBA" id="ARBA00022763"/>
    </source>
</evidence>
<dbReference type="CDD" id="cd06445">
    <property type="entry name" value="ATase"/>
    <property type="match status" value="1"/>
</dbReference>
<keyword evidence="3 8" id="KW-0808">Transferase</keyword>
<comment type="catalytic activity">
    <reaction evidence="6">
        <text>a 6-O-methyl-2'-deoxyguanosine in DNA + L-cysteinyl-[protein] = S-methyl-L-cysteinyl-[protein] + a 2'-deoxyguanosine in DNA</text>
        <dbReference type="Rhea" id="RHEA:24000"/>
        <dbReference type="Rhea" id="RHEA-COMP:10131"/>
        <dbReference type="Rhea" id="RHEA-COMP:10132"/>
        <dbReference type="Rhea" id="RHEA-COMP:11367"/>
        <dbReference type="Rhea" id="RHEA-COMP:11368"/>
        <dbReference type="ChEBI" id="CHEBI:29950"/>
        <dbReference type="ChEBI" id="CHEBI:82612"/>
        <dbReference type="ChEBI" id="CHEBI:85445"/>
        <dbReference type="ChEBI" id="CHEBI:85448"/>
        <dbReference type="EC" id="2.1.1.63"/>
    </reaction>
</comment>
<evidence type="ECO:0000256" key="1">
    <source>
        <dbReference type="ARBA" id="ARBA00001286"/>
    </source>
</evidence>
<reference evidence="8 9" key="1">
    <citation type="submission" date="2015-08" db="EMBL/GenBank/DDBJ databases">
        <title>Complete genome sequence of Sulfurifustis variabilis.</title>
        <authorList>
            <person name="Miura A."/>
            <person name="Kojima H."/>
            <person name="Fukui M."/>
        </authorList>
    </citation>
    <scope>NUCLEOTIDE SEQUENCE [LARGE SCALE GENOMIC DNA]</scope>
    <source>
        <strain evidence="9">skN76</strain>
    </source>
</reference>
<dbReference type="SUPFAM" id="SSF46767">
    <property type="entry name" value="Methylated DNA-protein cysteine methyltransferase, C-terminal domain"/>
    <property type="match status" value="1"/>
</dbReference>
<dbReference type="PROSITE" id="PS00374">
    <property type="entry name" value="MGMT"/>
    <property type="match status" value="1"/>
</dbReference>
<evidence type="ECO:0000256" key="5">
    <source>
        <dbReference type="ARBA" id="ARBA00023204"/>
    </source>
</evidence>
<protein>
    <submittedName>
        <fullName evidence="8">Methylated-DNA--protein-cysteine methyltransferase</fullName>
    </submittedName>
</protein>
<evidence type="ECO:0000256" key="3">
    <source>
        <dbReference type="ARBA" id="ARBA00022679"/>
    </source>
</evidence>
<dbReference type="InterPro" id="IPR036217">
    <property type="entry name" value="MethylDNA_cys_MeTrfase_DNAb"/>
</dbReference>
<dbReference type="KEGG" id="sva:SVA_2374"/>
<feature type="domain" description="Methylated-DNA-[protein]-cysteine S-methyltransferase DNA binding" evidence="7">
    <location>
        <begin position="75"/>
        <end position="156"/>
    </location>
</feature>
<dbReference type="EMBL" id="AP014936">
    <property type="protein sequence ID" value="BAU48924.1"/>
    <property type="molecule type" value="Genomic_DNA"/>
</dbReference>
<evidence type="ECO:0000313" key="8">
    <source>
        <dbReference type="EMBL" id="BAU48924.1"/>
    </source>
</evidence>
<accession>A0A1B4VAS9</accession>
<dbReference type="GO" id="GO:0032259">
    <property type="term" value="P:methylation"/>
    <property type="evidence" value="ECO:0007669"/>
    <property type="project" value="UniProtKB-KW"/>
</dbReference>
<dbReference type="NCBIfam" id="TIGR00589">
    <property type="entry name" value="ogt"/>
    <property type="match status" value="1"/>
</dbReference>